<evidence type="ECO:0000256" key="1">
    <source>
        <dbReference type="SAM" id="Phobius"/>
    </source>
</evidence>
<evidence type="ECO:0000313" key="2">
    <source>
        <dbReference type="EMBL" id="GFO18633.1"/>
    </source>
</evidence>
<sequence>MSLQLVKAKMILLHHHIRIVFILNNACLIVMFYYKNRLYSKDIFTRAVPQDQAPFHLCTSILLFLQENLLIRITTLFIIFILRVTLFELQETHPMFVNMMRLPTLILNLL</sequence>
<dbReference type="EMBL" id="BLXT01004960">
    <property type="protein sequence ID" value="GFO18633.1"/>
    <property type="molecule type" value="Genomic_DNA"/>
</dbReference>
<evidence type="ECO:0000313" key="3">
    <source>
        <dbReference type="Proteomes" id="UP000735302"/>
    </source>
</evidence>
<protein>
    <submittedName>
        <fullName evidence="2">Uncharacterized protein</fullName>
    </submittedName>
</protein>
<dbReference type="Proteomes" id="UP000735302">
    <property type="component" value="Unassembled WGS sequence"/>
</dbReference>
<comment type="caution">
    <text evidence="2">The sequence shown here is derived from an EMBL/GenBank/DDBJ whole genome shotgun (WGS) entry which is preliminary data.</text>
</comment>
<organism evidence="2 3">
    <name type="scientific">Plakobranchus ocellatus</name>
    <dbReference type="NCBI Taxonomy" id="259542"/>
    <lineage>
        <taxon>Eukaryota</taxon>
        <taxon>Metazoa</taxon>
        <taxon>Spiralia</taxon>
        <taxon>Lophotrochozoa</taxon>
        <taxon>Mollusca</taxon>
        <taxon>Gastropoda</taxon>
        <taxon>Heterobranchia</taxon>
        <taxon>Euthyneura</taxon>
        <taxon>Panpulmonata</taxon>
        <taxon>Sacoglossa</taxon>
        <taxon>Placobranchoidea</taxon>
        <taxon>Plakobranchidae</taxon>
        <taxon>Plakobranchus</taxon>
    </lineage>
</organism>
<keyword evidence="1" id="KW-0812">Transmembrane</keyword>
<reference evidence="2 3" key="1">
    <citation type="journal article" date="2021" name="Elife">
        <title>Chloroplast acquisition without the gene transfer in kleptoplastic sea slugs, Plakobranchus ocellatus.</title>
        <authorList>
            <person name="Maeda T."/>
            <person name="Takahashi S."/>
            <person name="Yoshida T."/>
            <person name="Shimamura S."/>
            <person name="Takaki Y."/>
            <person name="Nagai Y."/>
            <person name="Toyoda A."/>
            <person name="Suzuki Y."/>
            <person name="Arimoto A."/>
            <person name="Ishii H."/>
            <person name="Satoh N."/>
            <person name="Nishiyama T."/>
            <person name="Hasebe M."/>
            <person name="Maruyama T."/>
            <person name="Minagawa J."/>
            <person name="Obokata J."/>
            <person name="Shigenobu S."/>
        </authorList>
    </citation>
    <scope>NUCLEOTIDE SEQUENCE [LARGE SCALE GENOMIC DNA]</scope>
</reference>
<keyword evidence="3" id="KW-1185">Reference proteome</keyword>
<proteinExistence type="predicted"/>
<accession>A0AAV4BHI1</accession>
<feature type="transmembrane region" description="Helical" evidence="1">
    <location>
        <begin position="12"/>
        <end position="34"/>
    </location>
</feature>
<name>A0AAV4BHI1_9GAST</name>
<keyword evidence="1" id="KW-0472">Membrane</keyword>
<feature type="transmembrane region" description="Helical" evidence="1">
    <location>
        <begin position="69"/>
        <end position="89"/>
    </location>
</feature>
<gene>
    <name evidence="2" type="ORF">PoB_004513800</name>
</gene>
<keyword evidence="1" id="KW-1133">Transmembrane helix</keyword>
<dbReference type="AlphaFoldDB" id="A0AAV4BHI1"/>